<dbReference type="EMBL" id="JRLV01000008">
    <property type="protein sequence ID" value="KGO81256.1"/>
    <property type="molecule type" value="Genomic_DNA"/>
</dbReference>
<organism evidence="1 2">
    <name type="scientific">Flavobacterium beibuense F44-8</name>
    <dbReference type="NCBI Taxonomy" id="1406840"/>
    <lineage>
        <taxon>Bacteria</taxon>
        <taxon>Pseudomonadati</taxon>
        <taxon>Bacteroidota</taxon>
        <taxon>Flavobacteriia</taxon>
        <taxon>Flavobacteriales</taxon>
        <taxon>Flavobacteriaceae</taxon>
        <taxon>Flavobacterium</taxon>
    </lineage>
</organism>
<dbReference type="STRING" id="1406840.Q763_09240"/>
<accession>A0A0A2LPJ8</accession>
<proteinExistence type="predicted"/>
<gene>
    <name evidence="1" type="ORF">Q763_09240</name>
</gene>
<dbReference type="AlphaFoldDB" id="A0A0A2LPJ8"/>
<dbReference type="RefSeq" id="WP_035133415.1">
    <property type="nucleotide sequence ID" value="NZ_JRLV01000008.1"/>
</dbReference>
<sequence>MSRKIRTLFKNLRKEIVTDDLILKIVSDDYSIDLSTHKEWLTKSEIICSYECSPHKIVSIVKYLDDFFIVIPEDKECAVFDCADVSGNYLQTDLLFKEIDALKIFIWSQVPNYKNPHIDESDLLYNVFLQPEKNKFDISDLERFFLVFDIWKLDEACIDVSKLGANEYSKLLCFKLYSIYLLSNKELLSLNLSHNGLDEIIKSTLVLHGDLISMPFFRGLTSTNWEHLFLEFYRCIERLYGFPVVNSIISLISSTGDITCDFDLVIKDNERKYNLRPNEESALTSLLELSNCNPFVDSFAIKYDIQSEGKKVEKVASRIYKRRNSIAHWRKALEEDSLSVDAEFMSIITEIISQLYGVYGGFLRMVS</sequence>
<protein>
    <submittedName>
        <fullName evidence="1">Uncharacterized protein</fullName>
    </submittedName>
</protein>
<reference evidence="1 2" key="1">
    <citation type="submission" date="2013-09" db="EMBL/GenBank/DDBJ databases">
        <authorList>
            <person name="Zeng Z."/>
            <person name="Chen C."/>
        </authorList>
    </citation>
    <scope>NUCLEOTIDE SEQUENCE [LARGE SCALE GENOMIC DNA]</scope>
    <source>
        <strain evidence="1 2">F44-8</strain>
    </source>
</reference>
<name>A0A0A2LPJ8_9FLAO</name>
<dbReference type="Proteomes" id="UP000030129">
    <property type="component" value="Unassembled WGS sequence"/>
</dbReference>
<comment type="caution">
    <text evidence="1">The sequence shown here is derived from an EMBL/GenBank/DDBJ whole genome shotgun (WGS) entry which is preliminary data.</text>
</comment>
<evidence type="ECO:0000313" key="2">
    <source>
        <dbReference type="Proteomes" id="UP000030129"/>
    </source>
</evidence>
<evidence type="ECO:0000313" key="1">
    <source>
        <dbReference type="EMBL" id="KGO81256.1"/>
    </source>
</evidence>
<keyword evidence="2" id="KW-1185">Reference proteome</keyword>